<accession>A0A2P1P9G0</accession>
<reference evidence="1 2" key="1">
    <citation type="submission" date="2018-03" db="EMBL/GenBank/DDBJ databases">
        <title>A gene transfer event suggests a long-term partnership between eustigmatophyte algae and a novel lineage of endosymbiotic bacteria.</title>
        <authorList>
            <person name="Yurchenko T."/>
            <person name="Sevcikova T."/>
            <person name="Pribyl P."/>
            <person name="El Karkouri K."/>
            <person name="Klimes V."/>
            <person name="Amaral R."/>
            <person name="Zbrankova V."/>
            <person name="Kim E."/>
            <person name="Raoult D."/>
            <person name="Santos L.M.A."/>
            <person name="Elias M."/>
        </authorList>
    </citation>
    <scope>NUCLEOTIDE SEQUENCE [LARGE SCALE GENOMIC DNA]</scope>
    <source>
        <strain evidence="1">CCALA 838</strain>
    </source>
</reference>
<protein>
    <submittedName>
        <fullName evidence="1">Putative phosphoribulokinase / uridine kinase family protein</fullName>
    </submittedName>
</protein>
<evidence type="ECO:0000313" key="1">
    <source>
        <dbReference type="EMBL" id="AVP87908.1"/>
    </source>
</evidence>
<dbReference type="InterPro" id="IPR027417">
    <property type="entry name" value="P-loop_NTPase"/>
</dbReference>
<organism evidence="1 2">
    <name type="scientific">Candidatus Phycorickettsia trachydisci</name>
    <dbReference type="NCBI Taxonomy" id="2115978"/>
    <lineage>
        <taxon>Bacteria</taxon>
        <taxon>Pseudomonadati</taxon>
        <taxon>Pseudomonadota</taxon>
        <taxon>Alphaproteobacteria</taxon>
        <taxon>Rickettsiales</taxon>
        <taxon>Rickettsiaceae</taxon>
        <taxon>Candidatus Phycorickettsia</taxon>
    </lineage>
</organism>
<gene>
    <name evidence="1" type="ORF">phytr_9800</name>
</gene>
<evidence type="ECO:0000313" key="2">
    <source>
        <dbReference type="Proteomes" id="UP000241762"/>
    </source>
</evidence>
<keyword evidence="1" id="KW-0418">Kinase</keyword>
<dbReference type="EMBL" id="CP027845">
    <property type="protein sequence ID" value="AVP87908.1"/>
    <property type="molecule type" value="Genomic_DNA"/>
</dbReference>
<name>A0A2P1P9G0_9RICK</name>
<proteinExistence type="predicted"/>
<keyword evidence="2" id="KW-1185">Reference proteome</keyword>
<dbReference type="RefSeq" id="WP_106874745.1">
    <property type="nucleotide sequence ID" value="NZ_CP027845.1"/>
</dbReference>
<dbReference type="OrthoDB" id="9786803at2"/>
<dbReference type="GO" id="GO:0016301">
    <property type="term" value="F:kinase activity"/>
    <property type="evidence" value="ECO:0007669"/>
    <property type="project" value="UniProtKB-KW"/>
</dbReference>
<dbReference type="AlphaFoldDB" id="A0A2P1P9G0"/>
<dbReference type="KEGG" id="ptc:phytr_9800"/>
<dbReference type="Proteomes" id="UP000241762">
    <property type="component" value="Chromosome"/>
</dbReference>
<sequence>MNNEVMQFFGLSQPFYQAPFMETKLIKQQIQNIKSAWNGGIIALTGMVGVGKTTLLWKIQQQLIDEKQIVVCR</sequence>
<keyword evidence="1" id="KW-0808">Transferase</keyword>
<dbReference type="SUPFAM" id="SSF52540">
    <property type="entry name" value="P-loop containing nucleoside triphosphate hydrolases"/>
    <property type="match status" value="1"/>
</dbReference>
<dbReference type="Gene3D" id="3.40.50.300">
    <property type="entry name" value="P-loop containing nucleotide triphosphate hydrolases"/>
    <property type="match status" value="1"/>
</dbReference>